<feature type="compositionally biased region" description="Polar residues" evidence="2">
    <location>
        <begin position="54"/>
        <end position="63"/>
    </location>
</feature>
<sequence>MASYTIQEDAPWMSNERDSVYSDDTPDSAVHVDKTTPQSLEPPSFHAHPRQEITDSGPNNRNSRLPIFKQVRSMLSKPGGQAKWDELSGEPSETGRPSQNVRPSAYVSPWQGAFQARRHSPDRKTKKTTKSPSPISILRDSEDHGHITPPEHRDSLRPISPVSPVSTVHSIAPSQVSVNAVSKLPPGVNVKSQVKRKAVKAPSSPTASENIPPQDWHRTSDEHTADAQQQSSHFSWSTVAPSLAPHLSKNFSTSNRGSAETTLAPGEASNSRFSWSTIATNTTYAPPMDSHTASPVPPIPSHYLEPSSQYSNPPTQSILSRKRPVQRFEKDDWTPSAQPTTSATSRATSSPAPKVVTPTTPARPPAYLTPAKIITTPDPTSGAKALPLPPFMTDKQATHLEYLLTQEKNLLMQRRNIEKAIADLEGVQKASPLEVSFATVRDARRRLEERREVLREVRREEMELGIKIARARRKEDFGEGEGTLWVRRVTG</sequence>
<dbReference type="InParanoid" id="A0A1V8TGL8"/>
<dbReference type="AlphaFoldDB" id="A0A1V8TGL8"/>
<dbReference type="PANTHER" id="PTHR42023:SF1">
    <property type="entry name" value="BHLH DOMAIN-CONTAINING PROTEIN"/>
    <property type="match status" value="1"/>
</dbReference>
<feature type="compositionally biased region" description="Low complexity" evidence="2">
    <location>
        <begin position="334"/>
        <end position="371"/>
    </location>
</feature>
<dbReference type="EMBL" id="NAJO01000008">
    <property type="protein sequence ID" value="OQO10533.1"/>
    <property type="molecule type" value="Genomic_DNA"/>
</dbReference>
<keyword evidence="4" id="KW-1185">Reference proteome</keyword>
<keyword evidence="1" id="KW-0175">Coiled coil</keyword>
<dbReference type="OrthoDB" id="4507572at2759"/>
<dbReference type="Proteomes" id="UP000192596">
    <property type="component" value="Unassembled WGS sequence"/>
</dbReference>
<evidence type="ECO:0000313" key="3">
    <source>
        <dbReference type="EMBL" id="OQO10533.1"/>
    </source>
</evidence>
<feature type="region of interest" description="Disordered" evidence="2">
    <location>
        <begin position="1"/>
        <end position="167"/>
    </location>
</feature>
<evidence type="ECO:0000256" key="2">
    <source>
        <dbReference type="SAM" id="MobiDB-lite"/>
    </source>
</evidence>
<protein>
    <submittedName>
        <fullName evidence="3">Uncharacterized protein</fullName>
    </submittedName>
</protein>
<feature type="compositionally biased region" description="Basic and acidic residues" evidence="2">
    <location>
        <begin position="139"/>
        <end position="156"/>
    </location>
</feature>
<feature type="compositionally biased region" description="Polar residues" evidence="2">
    <location>
        <begin position="306"/>
        <end position="319"/>
    </location>
</feature>
<evidence type="ECO:0000256" key="1">
    <source>
        <dbReference type="SAM" id="Coils"/>
    </source>
</evidence>
<evidence type="ECO:0000313" key="4">
    <source>
        <dbReference type="Proteomes" id="UP000192596"/>
    </source>
</evidence>
<name>A0A1V8TGL8_9PEZI</name>
<comment type="caution">
    <text evidence="3">The sequence shown here is derived from an EMBL/GenBank/DDBJ whole genome shotgun (WGS) entry which is preliminary data.</text>
</comment>
<organism evidence="3 4">
    <name type="scientific">Cryoendolithus antarcticus</name>
    <dbReference type="NCBI Taxonomy" id="1507870"/>
    <lineage>
        <taxon>Eukaryota</taxon>
        <taxon>Fungi</taxon>
        <taxon>Dikarya</taxon>
        <taxon>Ascomycota</taxon>
        <taxon>Pezizomycotina</taxon>
        <taxon>Dothideomycetes</taxon>
        <taxon>Dothideomycetidae</taxon>
        <taxon>Cladosporiales</taxon>
        <taxon>Cladosporiaceae</taxon>
        <taxon>Cryoendolithus</taxon>
    </lineage>
</organism>
<feature type="region of interest" description="Disordered" evidence="2">
    <location>
        <begin position="183"/>
        <end position="270"/>
    </location>
</feature>
<feature type="compositionally biased region" description="Polar residues" evidence="2">
    <location>
        <begin position="226"/>
        <end position="240"/>
    </location>
</feature>
<gene>
    <name evidence="3" type="ORF">B0A48_03830</name>
</gene>
<feature type="compositionally biased region" description="Polar residues" evidence="2">
    <location>
        <begin position="249"/>
        <end position="261"/>
    </location>
</feature>
<dbReference type="PANTHER" id="PTHR42023">
    <property type="entry name" value="BHLH DOMAIN-CONTAINING PROTEIN"/>
    <property type="match status" value="1"/>
</dbReference>
<accession>A0A1V8TGL8</accession>
<feature type="region of interest" description="Disordered" evidence="2">
    <location>
        <begin position="284"/>
        <end position="380"/>
    </location>
</feature>
<feature type="compositionally biased region" description="Basic residues" evidence="2">
    <location>
        <begin position="116"/>
        <end position="129"/>
    </location>
</feature>
<reference evidence="4" key="1">
    <citation type="submission" date="2017-03" db="EMBL/GenBank/DDBJ databases">
        <title>Genomes of endolithic fungi from Antarctica.</title>
        <authorList>
            <person name="Coleine C."/>
            <person name="Masonjones S."/>
            <person name="Stajich J.E."/>
        </authorList>
    </citation>
    <scope>NUCLEOTIDE SEQUENCE [LARGE SCALE GENOMIC DNA]</scope>
    <source>
        <strain evidence="4">CCFEE 5527</strain>
    </source>
</reference>
<feature type="compositionally biased region" description="Basic and acidic residues" evidence="2">
    <location>
        <begin position="215"/>
        <end position="225"/>
    </location>
</feature>
<proteinExistence type="predicted"/>
<feature type="coiled-coil region" evidence="1">
    <location>
        <begin position="440"/>
        <end position="474"/>
    </location>
</feature>